<dbReference type="Proteomes" id="UP001156141">
    <property type="component" value="Unassembled WGS sequence"/>
</dbReference>
<dbReference type="PANTHER" id="PTHR43685">
    <property type="entry name" value="GLYCOSYLTRANSFERASE"/>
    <property type="match status" value="1"/>
</dbReference>
<evidence type="ECO:0000259" key="1">
    <source>
        <dbReference type="Pfam" id="PF00535"/>
    </source>
</evidence>
<comment type="caution">
    <text evidence="2">The sequence shown here is derived from an EMBL/GenBank/DDBJ whole genome shotgun (WGS) entry which is preliminary data.</text>
</comment>
<keyword evidence="3" id="KW-1185">Reference proteome</keyword>
<dbReference type="RefSeq" id="WP_240571521.1">
    <property type="nucleotide sequence ID" value="NZ_CP136709.1"/>
</dbReference>
<sequence>MVKVSVIVPCYNHAQFLDEALQSVLEQNYTHWECIIVNDGSLDHTEQVANVWLEKDTRFKYVHQDNKGLANARNVGISRAQGEFILPLDADDKISKDYVALALEAFRKNDSLKVVYCKAEKFGAETGLWELKPFTLFNLSQENIIFCTALYRKKDWEAIGGYDENMRYGCEDWEFWIALLKQGGNVKQLEHVGFYYRTQQNSMLNNMSNAHYKYSLDYLSIKHADFFVEQQGSFFELRAKIEQVKKKELNKLKSEKYIIDVFCKRFLGFTLFGLYKVND</sequence>
<dbReference type="EMBL" id="JAKVQD010000001">
    <property type="protein sequence ID" value="MCH4551241.1"/>
    <property type="molecule type" value="Genomic_DNA"/>
</dbReference>
<evidence type="ECO:0000313" key="3">
    <source>
        <dbReference type="Proteomes" id="UP001156141"/>
    </source>
</evidence>
<feature type="domain" description="Glycosyltransferase 2-like" evidence="1">
    <location>
        <begin position="5"/>
        <end position="158"/>
    </location>
</feature>
<accession>A0ABS9RE76</accession>
<reference evidence="2" key="1">
    <citation type="submission" date="2022-02" db="EMBL/GenBank/DDBJ databases">
        <title>Aestuariibaculum sp., a marine bacterium isolated from sediment in Guangxi.</title>
        <authorList>
            <person name="Ying J."/>
        </authorList>
    </citation>
    <scope>NUCLEOTIDE SEQUENCE</scope>
    <source>
        <strain evidence="2">L182</strain>
    </source>
</reference>
<organism evidence="2 3">
    <name type="scientific">Aestuariibaculum lutulentum</name>
    <dbReference type="NCBI Taxonomy" id="2920935"/>
    <lineage>
        <taxon>Bacteria</taxon>
        <taxon>Pseudomonadati</taxon>
        <taxon>Bacteroidota</taxon>
        <taxon>Flavobacteriia</taxon>
        <taxon>Flavobacteriales</taxon>
        <taxon>Flavobacteriaceae</taxon>
    </lineage>
</organism>
<dbReference type="SUPFAM" id="SSF53448">
    <property type="entry name" value="Nucleotide-diphospho-sugar transferases"/>
    <property type="match status" value="1"/>
</dbReference>
<dbReference type="Gene3D" id="3.90.550.10">
    <property type="entry name" value="Spore Coat Polysaccharide Biosynthesis Protein SpsA, Chain A"/>
    <property type="match status" value="1"/>
</dbReference>
<dbReference type="Pfam" id="PF00535">
    <property type="entry name" value="Glycos_transf_2"/>
    <property type="match status" value="1"/>
</dbReference>
<evidence type="ECO:0000313" key="2">
    <source>
        <dbReference type="EMBL" id="MCH4551241.1"/>
    </source>
</evidence>
<name>A0ABS9RE76_9FLAO</name>
<dbReference type="InterPro" id="IPR050834">
    <property type="entry name" value="Glycosyltransf_2"/>
</dbReference>
<dbReference type="CDD" id="cd00761">
    <property type="entry name" value="Glyco_tranf_GTA_type"/>
    <property type="match status" value="1"/>
</dbReference>
<gene>
    <name evidence="2" type="ORF">MKW35_01280</name>
</gene>
<protein>
    <submittedName>
        <fullName evidence="2">Glycosyltransferase family 2 protein</fullName>
    </submittedName>
</protein>
<proteinExistence type="predicted"/>
<dbReference type="PANTHER" id="PTHR43685:SF2">
    <property type="entry name" value="GLYCOSYLTRANSFERASE 2-LIKE DOMAIN-CONTAINING PROTEIN"/>
    <property type="match status" value="1"/>
</dbReference>
<dbReference type="InterPro" id="IPR029044">
    <property type="entry name" value="Nucleotide-diphossugar_trans"/>
</dbReference>
<dbReference type="InterPro" id="IPR001173">
    <property type="entry name" value="Glyco_trans_2-like"/>
</dbReference>